<name>A0A0F9F082_9ZZZZ</name>
<accession>A0A0F9F082</accession>
<dbReference type="AlphaFoldDB" id="A0A0F9F082"/>
<dbReference type="EMBL" id="LAZR01032511">
    <property type="protein sequence ID" value="KKL50680.1"/>
    <property type="molecule type" value="Genomic_DNA"/>
</dbReference>
<reference evidence="1" key="1">
    <citation type="journal article" date="2015" name="Nature">
        <title>Complex archaea that bridge the gap between prokaryotes and eukaryotes.</title>
        <authorList>
            <person name="Spang A."/>
            <person name="Saw J.H."/>
            <person name="Jorgensen S.L."/>
            <person name="Zaremba-Niedzwiedzka K."/>
            <person name="Martijn J."/>
            <person name="Lind A.E."/>
            <person name="van Eijk R."/>
            <person name="Schleper C."/>
            <person name="Guy L."/>
            <person name="Ettema T.J."/>
        </authorList>
    </citation>
    <scope>NUCLEOTIDE SEQUENCE</scope>
</reference>
<proteinExistence type="predicted"/>
<feature type="non-terminal residue" evidence="1">
    <location>
        <position position="1"/>
    </location>
</feature>
<sequence length="94" mass="10351">VPIYDQHKANLFKGVEVAMLCDILDPKKRIKATQGNSAYTFDKVHGARMIEEGKLGQVGDLTIILQGTIDKIAANDRQLADLRRGAITVNEDSK</sequence>
<organism evidence="1">
    <name type="scientific">marine sediment metagenome</name>
    <dbReference type="NCBI Taxonomy" id="412755"/>
    <lineage>
        <taxon>unclassified sequences</taxon>
        <taxon>metagenomes</taxon>
        <taxon>ecological metagenomes</taxon>
    </lineage>
</organism>
<gene>
    <name evidence="1" type="ORF">LCGC14_2303050</name>
</gene>
<evidence type="ECO:0000313" key="1">
    <source>
        <dbReference type="EMBL" id="KKL50680.1"/>
    </source>
</evidence>
<comment type="caution">
    <text evidence="1">The sequence shown here is derived from an EMBL/GenBank/DDBJ whole genome shotgun (WGS) entry which is preliminary data.</text>
</comment>
<protein>
    <submittedName>
        <fullName evidence="1">Uncharacterized protein</fullName>
    </submittedName>
</protein>